<feature type="transmembrane region" description="Helical" evidence="2">
    <location>
        <begin position="387"/>
        <end position="407"/>
    </location>
</feature>
<dbReference type="CDD" id="cd00077">
    <property type="entry name" value="HDc"/>
    <property type="match status" value="1"/>
</dbReference>
<evidence type="ECO:0000313" key="5">
    <source>
        <dbReference type="Proteomes" id="UP000078486"/>
    </source>
</evidence>
<dbReference type="AlphaFoldDB" id="A0A178III1"/>
<dbReference type="SMART" id="SM00471">
    <property type="entry name" value="HDc"/>
    <property type="match status" value="1"/>
</dbReference>
<dbReference type="OrthoDB" id="9806952at2"/>
<evidence type="ECO:0000256" key="1">
    <source>
        <dbReference type="SAM" id="MobiDB-lite"/>
    </source>
</evidence>
<keyword evidence="5" id="KW-1185">Reference proteome</keyword>
<keyword evidence="2" id="KW-0812">Transmembrane</keyword>
<accession>A0A178III1</accession>
<evidence type="ECO:0000313" key="4">
    <source>
        <dbReference type="EMBL" id="OAM89481.1"/>
    </source>
</evidence>
<feature type="compositionally biased region" description="Polar residues" evidence="1">
    <location>
        <begin position="748"/>
        <end position="757"/>
    </location>
</feature>
<feature type="compositionally biased region" description="Low complexity" evidence="1">
    <location>
        <begin position="148"/>
        <end position="180"/>
    </location>
</feature>
<feature type="region of interest" description="Disordered" evidence="1">
    <location>
        <begin position="736"/>
        <end position="771"/>
    </location>
</feature>
<dbReference type="PANTHER" id="PTHR36442">
    <property type="entry name" value="CYCLIC-DI-AMP PHOSPHODIESTERASE PGPH"/>
    <property type="match status" value="1"/>
</dbReference>
<dbReference type="NCBIfam" id="TIGR00277">
    <property type="entry name" value="HDIG"/>
    <property type="match status" value="1"/>
</dbReference>
<feature type="transmembrane region" description="Helical" evidence="2">
    <location>
        <begin position="477"/>
        <end position="492"/>
    </location>
</feature>
<dbReference type="InterPro" id="IPR003607">
    <property type="entry name" value="HD/PDEase_dom"/>
</dbReference>
<reference evidence="4 5" key="1">
    <citation type="submission" date="2016-01" db="EMBL/GenBank/DDBJ databases">
        <title>High potential of lignocellulose degradation of a new Verrucomicrobia species.</title>
        <authorList>
            <person name="Wang Y."/>
            <person name="Shi Y."/>
            <person name="Qiu Z."/>
            <person name="Liu S."/>
            <person name="Yang H."/>
        </authorList>
    </citation>
    <scope>NUCLEOTIDE SEQUENCE [LARGE SCALE GENOMIC DNA]</scope>
    <source>
        <strain evidence="4 5">TSB47</strain>
    </source>
</reference>
<feature type="transmembrane region" description="Helical" evidence="2">
    <location>
        <begin position="419"/>
        <end position="439"/>
    </location>
</feature>
<feature type="transmembrane region" description="Helical" evidence="2">
    <location>
        <begin position="34"/>
        <end position="58"/>
    </location>
</feature>
<feature type="transmembrane region" description="Helical" evidence="2">
    <location>
        <begin position="498"/>
        <end position="513"/>
    </location>
</feature>
<feature type="transmembrane region" description="Helical" evidence="2">
    <location>
        <begin position="525"/>
        <end position="543"/>
    </location>
</feature>
<feature type="region of interest" description="Disordered" evidence="1">
    <location>
        <begin position="131"/>
        <end position="192"/>
    </location>
</feature>
<dbReference type="SUPFAM" id="SSF109604">
    <property type="entry name" value="HD-domain/PDEase-like"/>
    <property type="match status" value="1"/>
</dbReference>
<proteinExistence type="predicted"/>
<feature type="transmembrane region" description="Helical" evidence="2">
    <location>
        <begin position="451"/>
        <end position="472"/>
    </location>
</feature>
<dbReference type="RefSeq" id="WP_068770640.1">
    <property type="nucleotide sequence ID" value="NZ_KV441840.1"/>
</dbReference>
<sequence>MSIFAKFRGNLSAPRKRKTARSSGVADFFQSSRIVAAFIFFVTVVAIVGISFVGIHAVNLPVLPNQIASTRIVASESFSYQSAEKTRLAREQIRNRVPRVYRLDYGELRRFESAIQTLLRDLEKLDIEHPRSAAQAAAPGDEAEDADGTAAPAGKQADAESSSDSATADTGAAASAVPVKPTRPRPPPDSPERRAALAAILDAFNARGPYHAGINDIRTLLNYGDAAARRALVESALVVLRGLYQEGIHDESPLFASPGAPGKVAVFRISRPGGASEQHTVQSLEAAERFLRINLETPGTDSRTLLALFRIFHNGLNPNLVFDTDSSDHLQEETLKNLQPVTVQVERGQTIVEPGIRVTPEQYEMLEPPRRYLYEHGGADTMEALEFFRRVLFVLAMVIACVVYIRIEDRETLQNNGRLALLALVVIANLGLIRFTYWLSELPYFIQNSSIASLLPYVAPTAIAALLVAILIDTGSAIFMALLVSIFTSVIFGNRLDLLVVTFLASMVGIFFCQQVRRRGSVVRAATLGGLTVAVFALLLGIIDQQPILRAPFTVPGQMLAGLCNGLLTGIIVAGILPVIEGLFKRTTDITLLELTDFNHPLLRFMQMEAPGTYHHSLVVAQLSENAAAAIGANPLLARVCALFHDIGKTSKPEYFTENQRDRANPHDESNPSLSALIIKAHVKDGVDLALKHKLPRAVIDVIQQHHGTTLIRFFLQRALNQTRLQSATSFPIAAPGATLPPAPPTGSKSPIPTSGSKPPIPVTPTPTPLRPEHLKVIETTYRYDGPRPRFKESAIIHLADSVEAASRSLRRVTPQHLGELIGHLFEERLQDGQLDECPLTLAELAKIKDSFARTLLNMLHSRVAYPPADAEQKPAPETREGGASKD</sequence>
<keyword evidence="2" id="KW-0472">Membrane</keyword>
<dbReference type="InterPro" id="IPR052722">
    <property type="entry name" value="PgpH_phosphodiesterase"/>
</dbReference>
<gene>
    <name evidence="4" type="ORF">AW736_13035</name>
</gene>
<feature type="region of interest" description="Disordered" evidence="1">
    <location>
        <begin position="867"/>
        <end position="887"/>
    </location>
</feature>
<dbReference type="Proteomes" id="UP000078486">
    <property type="component" value="Unassembled WGS sequence"/>
</dbReference>
<dbReference type="Pfam" id="PF07698">
    <property type="entry name" value="7TM-7TMR_HD"/>
    <property type="match status" value="1"/>
</dbReference>
<evidence type="ECO:0000259" key="3">
    <source>
        <dbReference type="SMART" id="SM00471"/>
    </source>
</evidence>
<dbReference type="PANTHER" id="PTHR36442:SF1">
    <property type="entry name" value="CYCLIC-DI-AMP PHOSPHODIESTERASE PGPH"/>
    <property type="match status" value="1"/>
</dbReference>
<dbReference type="InterPro" id="IPR011624">
    <property type="entry name" value="Metal-dep_PHydrolase_7TM_extra"/>
</dbReference>
<dbReference type="InterPro" id="IPR006674">
    <property type="entry name" value="HD_domain"/>
</dbReference>
<dbReference type="Pfam" id="PF01966">
    <property type="entry name" value="HD"/>
    <property type="match status" value="1"/>
</dbReference>
<dbReference type="STRING" id="1184151.AW736_13035"/>
<dbReference type="Gene3D" id="1.10.3210.10">
    <property type="entry name" value="Hypothetical protein af1432"/>
    <property type="match status" value="1"/>
</dbReference>
<protein>
    <recommendedName>
        <fullName evidence="3">HD/PDEase domain-containing protein</fullName>
    </recommendedName>
</protein>
<dbReference type="Pfam" id="PF07697">
    <property type="entry name" value="7TMR-HDED"/>
    <property type="match status" value="1"/>
</dbReference>
<feature type="domain" description="HD/PDEase" evidence="3">
    <location>
        <begin position="609"/>
        <end position="815"/>
    </location>
</feature>
<keyword evidence="2" id="KW-1133">Transmembrane helix</keyword>
<dbReference type="EMBL" id="LRRQ01000093">
    <property type="protein sequence ID" value="OAM89481.1"/>
    <property type="molecule type" value="Genomic_DNA"/>
</dbReference>
<dbReference type="InterPro" id="IPR006675">
    <property type="entry name" value="HDIG_dom"/>
</dbReference>
<evidence type="ECO:0000256" key="2">
    <source>
        <dbReference type="SAM" id="Phobius"/>
    </source>
</evidence>
<feature type="compositionally biased region" description="Basic and acidic residues" evidence="1">
    <location>
        <begin position="871"/>
        <end position="887"/>
    </location>
</feature>
<feature type="compositionally biased region" description="Pro residues" evidence="1">
    <location>
        <begin position="759"/>
        <end position="770"/>
    </location>
</feature>
<dbReference type="InterPro" id="IPR011621">
    <property type="entry name" value="Metal-dep_PHydrolase_7TM_intra"/>
</dbReference>
<feature type="transmembrane region" description="Helical" evidence="2">
    <location>
        <begin position="555"/>
        <end position="580"/>
    </location>
</feature>
<name>A0A178III1_9BACT</name>
<comment type="caution">
    <text evidence="4">The sequence shown here is derived from an EMBL/GenBank/DDBJ whole genome shotgun (WGS) entry which is preliminary data.</text>
</comment>
<organism evidence="4 5">
    <name type="scientific">Termitidicoccus mucosus</name>
    <dbReference type="NCBI Taxonomy" id="1184151"/>
    <lineage>
        <taxon>Bacteria</taxon>
        <taxon>Pseudomonadati</taxon>
        <taxon>Verrucomicrobiota</taxon>
        <taxon>Opitutia</taxon>
        <taxon>Opitutales</taxon>
        <taxon>Opitutaceae</taxon>
        <taxon>Termitidicoccus</taxon>
    </lineage>
</organism>